<dbReference type="Proteomes" id="UP000250136">
    <property type="component" value="Chromosome"/>
</dbReference>
<dbReference type="STRING" id="277988.SAMN05216170_0077"/>
<reference evidence="4 6" key="3">
    <citation type="submission" date="2016-10" db="EMBL/GenBank/DDBJ databases">
        <authorList>
            <person name="de Groot N.N."/>
        </authorList>
    </citation>
    <scope>NUCLEOTIDE SEQUENCE [LARGE SCALE GENOMIC DNA]</scope>
    <source>
        <strain evidence="4 6">OGL-20</strain>
    </source>
</reference>
<feature type="transmembrane region" description="Helical" evidence="1">
    <location>
        <begin position="275"/>
        <end position="294"/>
    </location>
</feature>
<dbReference type="EMBL" id="CP015105">
    <property type="protein sequence ID" value="ASJ13070.1"/>
    <property type="molecule type" value="Genomic_DNA"/>
</dbReference>
<evidence type="ECO:0000313" key="2">
    <source>
        <dbReference type="EMBL" id="ASJ13070.1"/>
    </source>
</evidence>
<dbReference type="InterPro" id="IPR011701">
    <property type="entry name" value="MFS"/>
</dbReference>
<dbReference type="EMBL" id="FOIW01000001">
    <property type="protein sequence ID" value="SEV81597.1"/>
    <property type="molecule type" value="Genomic_DNA"/>
</dbReference>
<evidence type="ECO:0000313" key="3">
    <source>
        <dbReference type="EMBL" id="KQH82887.1"/>
    </source>
</evidence>
<dbReference type="PATRIC" id="fig|277988.4.peg.636"/>
<evidence type="ECO:0000256" key="1">
    <source>
        <dbReference type="SAM" id="Phobius"/>
    </source>
</evidence>
<feature type="transmembrane region" description="Helical" evidence="1">
    <location>
        <begin position="98"/>
        <end position="116"/>
    </location>
</feature>
<feature type="transmembrane region" description="Helical" evidence="1">
    <location>
        <begin position="48"/>
        <end position="66"/>
    </location>
</feature>
<dbReference type="Proteomes" id="UP000182125">
    <property type="component" value="Unassembled WGS sequence"/>
</dbReference>
<organism evidence="3 5">
    <name type="scientific">Thermococcus thioreducens</name>
    <dbReference type="NCBI Taxonomy" id="277988"/>
    <lineage>
        <taxon>Archaea</taxon>
        <taxon>Methanobacteriati</taxon>
        <taxon>Methanobacteriota</taxon>
        <taxon>Thermococci</taxon>
        <taxon>Thermococcales</taxon>
        <taxon>Thermococcaceae</taxon>
        <taxon>Thermococcus</taxon>
    </lineage>
</organism>
<accession>A0A0Q2MT25</accession>
<feature type="transmembrane region" description="Helical" evidence="1">
    <location>
        <begin position="366"/>
        <end position="387"/>
    </location>
</feature>
<feature type="transmembrane region" description="Helical" evidence="1">
    <location>
        <begin position="7"/>
        <end position="28"/>
    </location>
</feature>
<feature type="transmembrane region" description="Helical" evidence="1">
    <location>
        <begin position="199"/>
        <end position="222"/>
    </location>
</feature>
<reference evidence="3 5" key="1">
    <citation type="submission" date="2015-08" db="EMBL/GenBank/DDBJ databases">
        <title>Thermococcus thioreducens DSM 14981 genome sequencing.</title>
        <authorList>
            <person name="Hong S.-J."/>
            <person name="Kim M.-C."/>
            <person name="Shin J.-H."/>
        </authorList>
    </citation>
    <scope>NUCLEOTIDE SEQUENCE [LARGE SCALE GENOMIC DNA]</scope>
    <source>
        <strain evidence="3 5">DSM 14981</strain>
    </source>
</reference>
<evidence type="ECO:0000313" key="4">
    <source>
        <dbReference type="EMBL" id="SEV81597.1"/>
    </source>
</evidence>
<dbReference type="KEGG" id="ttd:A3L14_09305"/>
<dbReference type="InterPro" id="IPR036259">
    <property type="entry name" value="MFS_trans_sf"/>
</dbReference>
<dbReference type="AlphaFoldDB" id="A0A0Q2MT25"/>
<dbReference type="Gene3D" id="1.20.1250.20">
    <property type="entry name" value="MFS general substrate transporter like domains"/>
    <property type="match status" value="1"/>
</dbReference>
<sequence length="401" mass="43566">MDKRWSSVLLDTLVMTAGFGTLTMMAVAKPDVIAHFGIGSAEYEWQHIAYVFGLFIAFLLGHTRIYEGSFKKSVAIALSWAAIAQALIPLAPNWYTVVFLRFIQGFVVTLVPLFSTQIAHFFVAERPFAKGIILSGIFWGGVFGSISAKYAVGAFGWKGGFWVTVLIMYAVLALWWLFTEDFEIIHKTEGGERTNVWKMPFTWVLGLTFFPALWVIFTIVGFSSSLGYDMGWTKEHVATLSTSLNVSKALWSIGMGYVGYLLSRKNPSARGLFRAIVQVMIFSYAVAFVGLLIYGKAMLVGNYSLALASVVLIGALQGTGPAFWTSAPATYPKSIFPKASFALGLISNSANVIAPGLTDALARQSTGLALGELAVMPLLGILTLVVVSRMGLPVEELGDEA</sequence>
<gene>
    <name evidence="2" type="ORF">A3L14_09305</name>
    <name evidence="3" type="ORF">AMR53_02995</name>
    <name evidence="4" type="ORF">SAMN05216170_0077</name>
</gene>
<keyword evidence="1" id="KW-0812">Transmembrane</keyword>
<proteinExistence type="predicted"/>
<protein>
    <submittedName>
        <fullName evidence="3">MFS transporter</fullName>
    </submittedName>
    <submittedName>
        <fullName evidence="4">Major Facilitator Superfamily protein</fullName>
    </submittedName>
</protein>
<dbReference type="Proteomes" id="UP000051862">
    <property type="component" value="Unassembled WGS sequence"/>
</dbReference>
<name>A0A0Q2MT25_9EURY</name>
<feature type="transmembrane region" description="Helical" evidence="1">
    <location>
        <begin position="300"/>
        <end position="323"/>
    </location>
</feature>
<evidence type="ECO:0000313" key="5">
    <source>
        <dbReference type="Proteomes" id="UP000051862"/>
    </source>
</evidence>
<keyword evidence="1" id="KW-1133">Transmembrane helix</keyword>
<dbReference type="OrthoDB" id="85336at2157"/>
<feature type="transmembrane region" description="Helical" evidence="1">
    <location>
        <begin position="73"/>
        <end position="92"/>
    </location>
</feature>
<dbReference type="Pfam" id="PF07690">
    <property type="entry name" value="MFS_1"/>
    <property type="match status" value="1"/>
</dbReference>
<feature type="transmembrane region" description="Helical" evidence="1">
    <location>
        <begin position="160"/>
        <end position="178"/>
    </location>
</feature>
<dbReference type="RefSeq" id="WP_055428860.1">
    <property type="nucleotide sequence ID" value="NZ_CP015105.1"/>
</dbReference>
<dbReference type="SUPFAM" id="SSF103473">
    <property type="entry name" value="MFS general substrate transporter"/>
    <property type="match status" value="1"/>
</dbReference>
<dbReference type="GO" id="GO:0022857">
    <property type="term" value="F:transmembrane transporter activity"/>
    <property type="evidence" value="ECO:0007669"/>
    <property type="project" value="InterPro"/>
</dbReference>
<dbReference type="GeneID" id="33334621"/>
<evidence type="ECO:0000313" key="7">
    <source>
        <dbReference type="Proteomes" id="UP000250136"/>
    </source>
</evidence>
<feature type="transmembrane region" description="Helical" evidence="1">
    <location>
        <begin position="128"/>
        <end position="148"/>
    </location>
</feature>
<reference evidence="2 7" key="2">
    <citation type="submission" date="2016-04" db="EMBL/GenBank/DDBJ databases">
        <title>Complete genome sequence of Thermococcus thioreducens type strain OGL-20P.</title>
        <authorList>
            <person name="Oger P.M."/>
        </authorList>
    </citation>
    <scope>NUCLEOTIDE SEQUENCE [LARGE SCALE GENOMIC DNA]</scope>
    <source>
        <strain evidence="2 7">OGL-20P</strain>
    </source>
</reference>
<evidence type="ECO:0000313" key="6">
    <source>
        <dbReference type="Proteomes" id="UP000182125"/>
    </source>
</evidence>
<dbReference type="EMBL" id="LIXN01000004">
    <property type="protein sequence ID" value="KQH82887.1"/>
    <property type="molecule type" value="Genomic_DNA"/>
</dbReference>
<feature type="transmembrane region" description="Helical" evidence="1">
    <location>
        <begin position="335"/>
        <end position="354"/>
    </location>
</feature>
<keyword evidence="1" id="KW-0472">Membrane</keyword>
<keyword evidence="7" id="KW-1185">Reference proteome</keyword>